<dbReference type="OrthoDB" id="10020554at2759"/>
<dbReference type="Gene3D" id="1.20.120.1760">
    <property type="match status" value="1"/>
</dbReference>
<dbReference type="AlphaFoldDB" id="A0A7J7KJF0"/>
<keyword evidence="1" id="KW-0472">Membrane</keyword>
<dbReference type="GO" id="GO:0016020">
    <property type="term" value="C:membrane"/>
    <property type="evidence" value="ECO:0007669"/>
    <property type="project" value="InterPro"/>
</dbReference>
<comment type="caution">
    <text evidence="2">The sequence shown here is derived from an EMBL/GenBank/DDBJ whole genome shotgun (WGS) entry which is preliminary data.</text>
</comment>
<protein>
    <submittedName>
        <fullName evidence="2">CRLS1</fullName>
    </submittedName>
</protein>
<organism evidence="2 3">
    <name type="scientific">Bugula neritina</name>
    <name type="common">Brown bryozoan</name>
    <name type="synonym">Sertularia neritina</name>
    <dbReference type="NCBI Taxonomy" id="10212"/>
    <lineage>
        <taxon>Eukaryota</taxon>
        <taxon>Metazoa</taxon>
        <taxon>Spiralia</taxon>
        <taxon>Lophotrochozoa</taxon>
        <taxon>Bryozoa</taxon>
        <taxon>Gymnolaemata</taxon>
        <taxon>Cheilostomatida</taxon>
        <taxon>Flustrina</taxon>
        <taxon>Buguloidea</taxon>
        <taxon>Bugulidae</taxon>
        <taxon>Bugula</taxon>
    </lineage>
</organism>
<dbReference type="GO" id="GO:0016780">
    <property type="term" value="F:phosphotransferase activity, for other substituted phosphate groups"/>
    <property type="evidence" value="ECO:0007669"/>
    <property type="project" value="InterPro"/>
</dbReference>
<reference evidence="2" key="1">
    <citation type="submission" date="2020-06" db="EMBL/GenBank/DDBJ databases">
        <title>Draft genome of Bugula neritina, a colonial animal packing powerful symbionts and potential medicines.</title>
        <authorList>
            <person name="Rayko M."/>
        </authorList>
    </citation>
    <scope>NUCLEOTIDE SEQUENCE [LARGE SCALE GENOMIC DNA]</scope>
    <source>
        <strain evidence="2">Kwan_BN1</strain>
    </source>
</reference>
<keyword evidence="3" id="KW-1185">Reference proteome</keyword>
<dbReference type="EMBL" id="VXIV02000486">
    <property type="protein sequence ID" value="KAF6038004.1"/>
    <property type="molecule type" value="Genomic_DNA"/>
</dbReference>
<gene>
    <name evidence="2" type="ORF">EB796_003684</name>
</gene>
<dbReference type="Proteomes" id="UP000593567">
    <property type="component" value="Unassembled WGS sequence"/>
</dbReference>
<keyword evidence="1" id="KW-0812">Transmembrane</keyword>
<evidence type="ECO:0000313" key="3">
    <source>
        <dbReference type="Proteomes" id="UP000593567"/>
    </source>
</evidence>
<dbReference type="Pfam" id="PF01066">
    <property type="entry name" value="CDP-OH_P_transf"/>
    <property type="match status" value="1"/>
</dbReference>
<feature type="transmembrane region" description="Helical" evidence="1">
    <location>
        <begin position="47"/>
        <end position="68"/>
    </location>
</feature>
<dbReference type="InterPro" id="IPR000462">
    <property type="entry name" value="CDP-OH_P_trans"/>
</dbReference>
<name>A0A7J7KJF0_BUGNE</name>
<sequence length="77" mass="8384">MVLQEKFVIACGLFLLTSLTDLLDGYIARNWKGQSSILGSVLDPLVISFWLLFCVCLSLQCNSFLVSVKGTVVGVSI</sequence>
<evidence type="ECO:0000256" key="1">
    <source>
        <dbReference type="SAM" id="Phobius"/>
    </source>
</evidence>
<proteinExistence type="predicted"/>
<dbReference type="InterPro" id="IPR043130">
    <property type="entry name" value="CDP-OH_PTrfase_TM_dom"/>
</dbReference>
<evidence type="ECO:0000313" key="2">
    <source>
        <dbReference type="EMBL" id="KAF6038004.1"/>
    </source>
</evidence>
<accession>A0A7J7KJF0</accession>
<feature type="transmembrane region" description="Helical" evidence="1">
    <location>
        <begin position="7"/>
        <end position="27"/>
    </location>
</feature>
<dbReference type="GO" id="GO:0008654">
    <property type="term" value="P:phospholipid biosynthetic process"/>
    <property type="evidence" value="ECO:0007669"/>
    <property type="project" value="InterPro"/>
</dbReference>
<keyword evidence="1" id="KW-1133">Transmembrane helix</keyword>